<dbReference type="RefSeq" id="XP_047773086.1">
    <property type="nucleotide sequence ID" value="XM_047918294.1"/>
</dbReference>
<evidence type="ECO:0008006" key="3">
    <source>
        <dbReference type="Google" id="ProtNLM"/>
    </source>
</evidence>
<dbReference type="Proteomes" id="UP000814176">
    <property type="component" value="Unassembled WGS sequence"/>
</dbReference>
<dbReference type="Gene3D" id="1.20.1280.50">
    <property type="match status" value="1"/>
</dbReference>
<evidence type="ECO:0000313" key="2">
    <source>
        <dbReference type="Proteomes" id="UP000814176"/>
    </source>
</evidence>
<dbReference type="GeneID" id="71999026"/>
<protein>
    <recommendedName>
        <fullName evidence="3">F-box domain-containing protein</fullName>
    </recommendedName>
</protein>
<comment type="caution">
    <text evidence="1">The sequence shown here is derived from an EMBL/GenBank/DDBJ whole genome shotgun (WGS) entry which is preliminary data.</text>
</comment>
<sequence length="549" mass="61364">MAIHDHASSSASQTGNDGDLVLKESSFVARLPPELLECIFRMAISDQLRRRVASGEDPPAEVFLRLQLVCQPWRQVIMSYPGLWSNLKVPAKMSPTLLSTLLERSAAMPLEIAITSSSRLGPVPRVLALLNVLDAELYRVRRLRIEYSSEASAPDAVLQHRIFARVAPRLEGLSIEIDGLIAPVAPGMLPEQFQTNAPDLRRLCLRCIVPWINNRFPSLTHLWLSRVRPVLLTDFLTFMEASPNLAHFTLDTSGPISNRRGRPRTAQGVRVIMPHLRTVSIWGCSWRVAACVLQHLVLPATTAVEVSAMEGVASHAPLFALLPPRIAFLQNTGPPTKLSLWLHAHKICVSCAGPTGSLELQLSAHRRARLTNEVHSAWATSVLTLLPAALDLSQVEDLSLIADHLAPVPTRVVQGFFLKMRTVQSCTLWIDSSLNRQYWTRCLSPRDTAPPFPRLKRLRFVGRFAKTWVPSQMMSIVIRRSDQGCDKLEELVCTAIEDDDIVPDFVGWNVDALMHERRRILDYVNSVQLESLRESPMQACIIELWDGTC</sequence>
<gene>
    <name evidence="1" type="ORF">C8Q71DRAFT_395843</name>
</gene>
<name>A0ABQ8JZA4_9APHY</name>
<keyword evidence="2" id="KW-1185">Reference proteome</keyword>
<organism evidence="1 2">
    <name type="scientific">Rhodofomes roseus</name>
    <dbReference type="NCBI Taxonomy" id="34475"/>
    <lineage>
        <taxon>Eukaryota</taxon>
        <taxon>Fungi</taxon>
        <taxon>Dikarya</taxon>
        <taxon>Basidiomycota</taxon>
        <taxon>Agaricomycotina</taxon>
        <taxon>Agaricomycetes</taxon>
        <taxon>Polyporales</taxon>
        <taxon>Rhodofomes</taxon>
    </lineage>
</organism>
<dbReference type="EMBL" id="JADCUA010000036">
    <property type="protein sequence ID" value="KAH9829643.1"/>
    <property type="molecule type" value="Genomic_DNA"/>
</dbReference>
<accession>A0ABQ8JZA4</accession>
<evidence type="ECO:0000313" key="1">
    <source>
        <dbReference type="EMBL" id="KAH9829643.1"/>
    </source>
</evidence>
<proteinExistence type="predicted"/>
<reference evidence="1 2" key="1">
    <citation type="journal article" date="2021" name="Environ. Microbiol.">
        <title>Gene family expansions and transcriptome signatures uncover fungal adaptations to wood decay.</title>
        <authorList>
            <person name="Hage H."/>
            <person name="Miyauchi S."/>
            <person name="Viragh M."/>
            <person name="Drula E."/>
            <person name="Min B."/>
            <person name="Chaduli D."/>
            <person name="Navarro D."/>
            <person name="Favel A."/>
            <person name="Norest M."/>
            <person name="Lesage-Meessen L."/>
            <person name="Balint B."/>
            <person name="Merenyi Z."/>
            <person name="de Eugenio L."/>
            <person name="Morin E."/>
            <person name="Martinez A.T."/>
            <person name="Baldrian P."/>
            <person name="Stursova M."/>
            <person name="Martinez M.J."/>
            <person name="Novotny C."/>
            <person name="Magnuson J.K."/>
            <person name="Spatafora J.W."/>
            <person name="Maurice S."/>
            <person name="Pangilinan J."/>
            <person name="Andreopoulos W."/>
            <person name="LaButti K."/>
            <person name="Hundley H."/>
            <person name="Na H."/>
            <person name="Kuo A."/>
            <person name="Barry K."/>
            <person name="Lipzen A."/>
            <person name="Henrissat B."/>
            <person name="Riley R."/>
            <person name="Ahrendt S."/>
            <person name="Nagy L.G."/>
            <person name="Grigoriev I.V."/>
            <person name="Martin F."/>
            <person name="Rosso M.N."/>
        </authorList>
    </citation>
    <scope>NUCLEOTIDE SEQUENCE [LARGE SCALE GENOMIC DNA]</scope>
    <source>
        <strain evidence="1 2">CIRM-BRFM 1785</strain>
    </source>
</reference>